<dbReference type="PROSITE" id="PS51425">
    <property type="entry name" value="SCD"/>
    <property type="match status" value="1"/>
</dbReference>
<feature type="region of interest" description="Disordered" evidence="2">
    <location>
        <begin position="1"/>
        <end position="96"/>
    </location>
</feature>
<sequence length="1110" mass="124677">MATETDEATAPLRSSGRVRKRPETLYDAPRGSSSKRKRNDEDAPDYRESDESDDDLEESYADPRPQKKYDLAVRPPSQKKSRTNGTTTLPIRNATKRRANKTLNGIDANAAGGLFAEIFAENKDVQGVVSQWLQRFAQHEASALSEVVNFVLRAAGCTKSVGNHEIEDPDAVTGSIVDLQDEFQASNPTDYPLMASRGRTAITIKQGVASFIDTLIKSIAANSMLYEQVVLMENVHVWFSTMSNAANRPFRHTSAVVSLLCTTALCEVAKELENDAARLQRQADTERKKKNKARVAEIEKRVEEAVERFDFVKQMIEEWYDTVFVHRFKDVDAAIRRECAASLGDWMALLPSVYLDGQHLRYLGWSLTDAHHTVRLEAVRQLVRFYKSDTVGSLKTFAERFRSRLVEMATSDSETTVRIASIELLDHLRDTGLLEPDDIDAVGRLIFERDDKVRKSSARFLASGINELYDMKIDALGGLEALEELPTPEDYSTPRLEWLKLKCLAETLEAYESEDLPQNIERTRSDGELILNVTKVESRFSLAAIDLRGNIEEMHDWHVLVGYLLHEAPKKTKRKTNDLAGRVERECALSNKEELILLYVLLISARYHFFTLAETLTASKSKKVVGEAQDDLEEAARFLLTSLPKLLERYGDSAESAGIILRLQQNLDLRAIQDLGLDIASYDTLLEQTKRQFLSHTAGETLDLAAQAILRARSYSELEDIATEKLTDLWEAVVLDFVQSVDLTTIGQRSATSPEDLRTLSDNLSRMLRLTSISDPTAALDDKAPLAKARNKGSHSALIDCLLSITERAQHVSRDANVNKLEDEVAQGAAAITLWYFRWHFISIQQRVSAPNGVDVPMEELEPLAERWDWFTNTLSAALQQRKPKEEICTVYAGFLVELHTSAATLGAVERDPNVNDDYTVLVMDLHDDMKKAIMRAFSGAEAVYATLAKKSLEVRVKDEQLDDFDEDPESDDEDDEESQPQTNRDAKTTAIALAENRLCRLAGTIVTAVLGGVMDKQSTRRRFEVNKQKLGPNFKEVCKFFDLDSKNQKLKPKVHKPAPAKATKAQGRGRKNNAIDADTEEEDEIEDDDNHEALRQRGLLEADDDDMAE</sequence>
<feature type="compositionally biased region" description="Basic and acidic residues" evidence="2">
    <location>
        <begin position="1092"/>
        <end position="1101"/>
    </location>
</feature>
<keyword evidence="1" id="KW-0175">Coiled coil</keyword>
<dbReference type="GO" id="GO:0007062">
    <property type="term" value="P:sister chromatid cohesion"/>
    <property type="evidence" value="ECO:0007669"/>
    <property type="project" value="UniProtKB-ARBA"/>
</dbReference>
<dbReference type="Pfam" id="PF24571">
    <property type="entry name" value="HEAT_SCC3-SA"/>
    <property type="match status" value="1"/>
</dbReference>
<dbReference type="PANTHER" id="PTHR11199">
    <property type="entry name" value="STROMAL ANTIGEN"/>
    <property type="match status" value="1"/>
</dbReference>
<dbReference type="GO" id="GO:0003682">
    <property type="term" value="F:chromatin binding"/>
    <property type="evidence" value="ECO:0007669"/>
    <property type="project" value="TreeGrafter"/>
</dbReference>
<evidence type="ECO:0000256" key="1">
    <source>
        <dbReference type="SAM" id="Coils"/>
    </source>
</evidence>
<feature type="coiled-coil region" evidence="1">
    <location>
        <begin position="262"/>
        <end position="315"/>
    </location>
</feature>
<evidence type="ECO:0000256" key="2">
    <source>
        <dbReference type="SAM" id="MobiDB-lite"/>
    </source>
</evidence>
<evidence type="ECO:0000259" key="3">
    <source>
        <dbReference type="PROSITE" id="PS51425"/>
    </source>
</evidence>
<feature type="region of interest" description="Disordered" evidence="2">
    <location>
        <begin position="1051"/>
        <end position="1110"/>
    </location>
</feature>
<protein>
    <recommendedName>
        <fullName evidence="3">SCD domain-containing protein</fullName>
    </recommendedName>
</protein>
<feature type="region of interest" description="Disordered" evidence="2">
    <location>
        <begin position="959"/>
        <end position="987"/>
    </location>
</feature>
<dbReference type="SUPFAM" id="SSF48371">
    <property type="entry name" value="ARM repeat"/>
    <property type="match status" value="1"/>
</dbReference>
<dbReference type="Gene3D" id="1.25.10.10">
    <property type="entry name" value="Leucine-rich Repeat Variant"/>
    <property type="match status" value="1"/>
</dbReference>
<accession>A0A6H0XJQ0</accession>
<feature type="compositionally biased region" description="Acidic residues" evidence="2">
    <location>
        <begin position="961"/>
        <end position="979"/>
    </location>
</feature>
<evidence type="ECO:0000313" key="4">
    <source>
        <dbReference type="EMBL" id="QIW94956.1"/>
    </source>
</evidence>
<feature type="domain" description="SCD" evidence="3">
    <location>
        <begin position="324"/>
        <end position="408"/>
    </location>
</feature>
<keyword evidence="5" id="KW-1185">Reference proteome</keyword>
<dbReference type="GO" id="GO:0008278">
    <property type="term" value="C:cohesin complex"/>
    <property type="evidence" value="ECO:0007669"/>
    <property type="project" value="TreeGrafter"/>
</dbReference>
<feature type="compositionally biased region" description="Acidic residues" evidence="2">
    <location>
        <begin position="50"/>
        <end position="60"/>
    </location>
</feature>
<dbReference type="GO" id="GO:0005634">
    <property type="term" value="C:nucleus"/>
    <property type="evidence" value="ECO:0007669"/>
    <property type="project" value="TreeGrafter"/>
</dbReference>
<dbReference type="EMBL" id="CP051139">
    <property type="protein sequence ID" value="QIW94956.1"/>
    <property type="molecule type" value="Genomic_DNA"/>
</dbReference>
<dbReference type="GO" id="GO:0000785">
    <property type="term" value="C:chromatin"/>
    <property type="evidence" value="ECO:0007669"/>
    <property type="project" value="TreeGrafter"/>
</dbReference>
<dbReference type="Pfam" id="PF21581">
    <property type="entry name" value="SCD"/>
    <property type="match status" value="1"/>
</dbReference>
<feature type="compositionally biased region" description="Acidic residues" evidence="2">
    <location>
        <begin position="1078"/>
        <end position="1091"/>
    </location>
</feature>
<dbReference type="InterPro" id="IPR016024">
    <property type="entry name" value="ARM-type_fold"/>
</dbReference>
<dbReference type="PANTHER" id="PTHR11199:SF0">
    <property type="entry name" value="LD34181P-RELATED"/>
    <property type="match status" value="1"/>
</dbReference>
<dbReference type="InterPro" id="IPR039662">
    <property type="entry name" value="Cohesin_Scc3/SA"/>
</dbReference>
<dbReference type="Proteomes" id="UP000503462">
    <property type="component" value="Chromosome 1"/>
</dbReference>
<dbReference type="InterPro" id="IPR020839">
    <property type="entry name" value="SCD"/>
</dbReference>
<feature type="compositionally biased region" description="Basic and acidic residues" evidence="2">
    <location>
        <begin position="38"/>
        <end position="49"/>
    </location>
</feature>
<dbReference type="InterPro" id="IPR013721">
    <property type="entry name" value="STAG"/>
</dbReference>
<name>A0A6H0XJQ0_9PEZI</name>
<dbReference type="Pfam" id="PF08514">
    <property type="entry name" value="STAG"/>
    <property type="match status" value="1"/>
</dbReference>
<gene>
    <name evidence="4" type="ORF">AMS68_000474</name>
</gene>
<dbReference type="InterPro" id="IPR011989">
    <property type="entry name" value="ARM-like"/>
</dbReference>
<dbReference type="OrthoDB" id="498590at2759"/>
<organism evidence="4 5">
    <name type="scientific">Peltaster fructicola</name>
    <dbReference type="NCBI Taxonomy" id="286661"/>
    <lineage>
        <taxon>Eukaryota</taxon>
        <taxon>Fungi</taxon>
        <taxon>Dikarya</taxon>
        <taxon>Ascomycota</taxon>
        <taxon>Pezizomycotina</taxon>
        <taxon>Dothideomycetes</taxon>
        <taxon>Dothideomycetes incertae sedis</taxon>
        <taxon>Peltaster</taxon>
    </lineage>
</organism>
<evidence type="ECO:0000313" key="5">
    <source>
        <dbReference type="Proteomes" id="UP000503462"/>
    </source>
</evidence>
<dbReference type="AlphaFoldDB" id="A0A6H0XJQ0"/>
<proteinExistence type="predicted"/>
<dbReference type="InterPro" id="IPR056396">
    <property type="entry name" value="HEAT_SCC3-SA"/>
</dbReference>
<reference evidence="4 5" key="1">
    <citation type="journal article" date="2016" name="Sci. Rep.">
        <title>Peltaster fructicola genome reveals evolution from an invasive phytopathogen to an ectophytic parasite.</title>
        <authorList>
            <person name="Xu C."/>
            <person name="Chen H."/>
            <person name="Gleason M.L."/>
            <person name="Xu J.R."/>
            <person name="Liu H."/>
            <person name="Zhang R."/>
            <person name="Sun G."/>
        </authorList>
    </citation>
    <scope>NUCLEOTIDE SEQUENCE [LARGE SCALE GENOMIC DNA]</scope>
    <source>
        <strain evidence="4 5">LNHT1506</strain>
    </source>
</reference>